<dbReference type="PROSITE" id="PS50850">
    <property type="entry name" value="MFS"/>
    <property type="match status" value="1"/>
</dbReference>
<name>A0A089QA69_9LACO</name>
<dbReference type="SUPFAM" id="SSF103473">
    <property type="entry name" value="MFS general substrate transporter"/>
    <property type="match status" value="1"/>
</dbReference>
<keyword evidence="5 6" id="KW-0472">Membrane</keyword>
<feature type="domain" description="Major facilitator superfamily (MFS) profile" evidence="7">
    <location>
        <begin position="17"/>
        <end position="453"/>
    </location>
</feature>
<feature type="transmembrane region" description="Helical" evidence="6">
    <location>
        <begin position="202"/>
        <end position="222"/>
    </location>
</feature>
<feature type="transmembrane region" description="Helical" evidence="6">
    <location>
        <begin position="20"/>
        <end position="41"/>
    </location>
</feature>
<organism evidence="8 14">
    <name type="scientific">Ligilactobacillus salivarius</name>
    <dbReference type="NCBI Taxonomy" id="1624"/>
    <lineage>
        <taxon>Bacteria</taxon>
        <taxon>Bacillati</taxon>
        <taxon>Bacillota</taxon>
        <taxon>Bacilli</taxon>
        <taxon>Lactobacillales</taxon>
        <taxon>Lactobacillaceae</taxon>
        <taxon>Ligilactobacillus</taxon>
    </lineage>
</organism>
<dbReference type="KEGG" id="lsj:LSJ_0208"/>
<dbReference type="Gene3D" id="1.20.1720.10">
    <property type="entry name" value="Multidrug resistance protein D"/>
    <property type="match status" value="1"/>
</dbReference>
<evidence type="ECO:0000313" key="16">
    <source>
        <dbReference type="Proteomes" id="UP000195378"/>
    </source>
</evidence>
<reference evidence="11 17" key="4">
    <citation type="submission" date="2018-05" db="EMBL/GenBank/DDBJ databases">
        <title>Lactobacillus salivarius genome sequencing and assembly.</title>
        <authorList>
            <person name="Audisio C."/>
            <person name="Albarracin L."/>
            <person name="Torres M.J."/>
            <person name="Hebert E.M."/>
            <person name="Saavedra L."/>
        </authorList>
    </citation>
    <scope>NUCLEOTIDE SEQUENCE [LARGE SCALE GENOMIC DNA]</scope>
    <source>
        <strain evidence="11 17">A3iob</strain>
    </source>
</reference>
<feature type="transmembrane region" description="Helical" evidence="6">
    <location>
        <begin position="228"/>
        <end position="246"/>
    </location>
</feature>
<evidence type="ECO:0000313" key="10">
    <source>
        <dbReference type="EMBL" id="OQQ86314.1"/>
    </source>
</evidence>
<reference evidence="13" key="6">
    <citation type="submission" date="2023-04" db="EMBL/GenBank/DDBJ databases">
        <title>Four porcine-derived lactic acid bacteria strains analyses and their evaluation as potential probiotics based on genomics.</title>
        <authorList>
            <person name="Niu D."/>
        </authorList>
    </citation>
    <scope>NUCLEOTIDE SEQUENCE</scope>
    <source>
        <strain evidence="13">ZSA5</strain>
    </source>
</reference>
<dbReference type="Proteomes" id="UP000195378">
    <property type="component" value="Chromosome"/>
</dbReference>
<evidence type="ECO:0000256" key="1">
    <source>
        <dbReference type="ARBA" id="ARBA00004651"/>
    </source>
</evidence>
<feature type="transmembrane region" description="Helical" evidence="6">
    <location>
        <begin position="169"/>
        <end position="190"/>
    </location>
</feature>
<evidence type="ECO:0000313" key="18">
    <source>
        <dbReference type="Proteomes" id="UP001224533"/>
    </source>
</evidence>
<dbReference type="InterPro" id="IPR011701">
    <property type="entry name" value="MFS"/>
</dbReference>
<feature type="transmembrane region" description="Helical" evidence="6">
    <location>
        <begin position="400"/>
        <end position="423"/>
    </location>
</feature>
<accession>A0A089QA69</accession>
<dbReference type="EMBL" id="CP020858">
    <property type="protein sequence ID" value="ARU19938.1"/>
    <property type="molecule type" value="Genomic_DNA"/>
</dbReference>
<feature type="transmembrane region" description="Helical" evidence="6">
    <location>
        <begin position="267"/>
        <end position="284"/>
    </location>
</feature>
<dbReference type="GO" id="GO:0022857">
    <property type="term" value="F:transmembrane transporter activity"/>
    <property type="evidence" value="ECO:0007669"/>
    <property type="project" value="InterPro"/>
</dbReference>
<dbReference type="Proteomes" id="UP001224533">
    <property type="component" value="Chromosome"/>
</dbReference>
<evidence type="ECO:0000313" key="17">
    <source>
        <dbReference type="Proteomes" id="UP000245607"/>
    </source>
</evidence>
<gene>
    <name evidence="10" type="ORF">B6U60_00895</name>
    <name evidence="9" type="ORF">B7R82_08270</name>
    <name evidence="11" type="ORF">DB362_00075</name>
    <name evidence="8" type="ORF">LSJ_0208</name>
    <name evidence="12" type="ORF">O2U02_08285</name>
    <name evidence="13" type="ORF">QFE45_01105</name>
</gene>
<dbReference type="PANTHER" id="PTHR42718">
    <property type="entry name" value="MAJOR FACILITATOR SUPERFAMILY MULTIDRUG TRANSPORTER MFSC"/>
    <property type="match status" value="1"/>
</dbReference>
<feature type="transmembrane region" description="Helical" evidence="6">
    <location>
        <begin position="140"/>
        <end position="163"/>
    </location>
</feature>
<dbReference type="Proteomes" id="UP000192638">
    <property type="component" value="Unassembled WGS sequence"/>
</dbReference>
<dbReference type="EMBL" id="CP114509">
    <property type="protein sequence ID" value="WHS17443.1"/>
    <property type="molecule type" value="Genomic_DNA"/>
</dbReference>
<dbReference type="PRINTS" id="PR01036">
    <property type="entry name" value="TCRTETB"/>
</dbReference>
<feature type="transmembrane region" description="Helical" evidence="6">
    <location>
        <begin position="429"/>
        <end position="449"/>
    </location>
</feature>
<dbReference type="InterPro" id="IPR036259">
    <property type="entry name" value="MFS_trans_sf"/>
</dbReference>
<dbReference type="AlphaFoldDB" id="A0A089QA69"/>
<protein>
    <submittedName>
        <fullName evidence="9">MFS transporter</fullName>
    </submittedName>
    <submittedName>
        <fullName evidence="8">Multidrug resistance protein B</fullName>
    </submittedName>
</protein>
<reference evidence="10 15" key="2">
    <citation type="submission" date="2017-03" db="EMBL/GenBank/DDBJ databases">
        <title>Phylogenomics and comparative genomics of Lactobacillus salivarius, a mammalian gut commensal.</title>
        <authorList>
            <person name="Harris H.M."/>
        </authorList>
    </citation>
    <scope>NUCLEOTIDE SEQUENCE [LARGE SCALE GENOMIC DNA]</scope>
    <source>
        <strain evidence="10 15">LMG 14477</strain>
    </source>
</reference>
<evidence type="ECO:0000313" key="13">
    <source>
        <dbReference type="EMBL" id="WII28773.1"/>
    </source>
</evidence>
<reference evidence="8 14" key="1">
    <citation type="journal article" date="2014" name="BMC Genomics">
        <title>Unusual genome complexity in Lactobacillus salivarius JCM1046.</title>
        <authorList>
            <person name="Raftis E.J."/>
            <person name="Forde B.M."/>
            <person name="Claesson M.J."/>
            <person name="O'Toole P.W."/>
        </authorList>
    </citation>
    <scope>NUCLEOTIDE SEQUENCE [LARGE SCALE GENOMIC DNA]</scope>
    <source>
        <strain evidence="8 14">JCM1046</strain>
    </source>
</reference>
<dbReference type="PANTHER" id="PTHR42718:SF9">
    <property type="entry name" value="MAJOR FACILITATOR SUPERFAMILY MULTIDRUG TRANSPORTER MFSC"/>
    <property type="match status" value="1"/>
</dbReference>
<dbReference type="EMBL" id="NBEB01000012">
    <property type="protein sequence ID" value="OQQ86314.1"/>
    <property type="molecule type" value="Genomic_DNA"/>
</dbReference>
<evidence type="ECO:0000313" key="12">
    <source>
        <dbReference type="EMBL" id="WHS17443.1"/>
    </source>
</evidence>
<keyword evidence="3 6" id="KW-0812">Transmembrane</keyword>
<keyword evidence="2" id="KW-0813">Transport</keyword>
<dbReference type="Pfam" id="PF07690">
    <property type="entry name" value="MFS_1"/>
    <property type="match status" value="1"/>
</dbReference>
<feature type="transmembrane region" description="Helical" evidence="6">
    <location>
        <begin position="304"/>
        <end position="325"/>
    </location>
</feature>
<dbReference type="Proteomes" id="UP000245607">
    <property type="component" value="Unassembled WGS sequence"/>
</dbReference>
<proteinExistence type="predicted"/>
<evidence type="ECO:0000313" key="9">
    <source>
        <dbReference type="EMBL" id="ARU19938.1"/>
    </source>
</evidence>
<evidence type="ECO:0000313" key="11">
    <source>
        <dbReference type="EMBL" id="PWG54898.1"/>
    </source>
</evidence>
<dbReference type="GO" id="GO:0005886">
    <property type="term" value="C:plasma membrane"/>
    <property type="evidence" value="ECO:0007669"/>
    <property type="project" value="UniProtKB-SubCell"/>
</dbReference>
<feature type="transmembrane region" description="Helical" evidence="6">
    <location>
        <begin position="332"/>
        <end position="351"/>
    </location>
</feature>
<dbReference type="RefSeq" id="WP_034983332.1">
    <property type="nucleotide sequence ID" value="NZ_CABMGV010000001.1"/>
</dbReference>
<feature type="transmembrane region" description="Helical" evidence="6">
    <location>
        <begin position="357"/>
        <end position="379"/>
    </location>
</feature>
<evidence type="ECO:0000313" key="8">
    <source>
        <dbReference type="EMBL" id="AIR09969.1"/>
    </source>
</evidence>
<feature type="transmembrane region" description="Helical" evidence="6">
    <location>
        <begin position="53"/>
        <end position="71"/>
    </location>
</feature>
<dbReference type="InterPro" id="IPR020846">
    <property type="entry name" value="MFS_dom"/>
</dbReference>
<dbReference type="EMBL" id="CP123971">
    <property type="protein sequence ID" value="WII28773.1"/>
    <property type="molecule type" value="Genomic_DNA"/>
</dbReference>
<dbReference type="EMBL" id="QFAS01000001">
    <property type="protein sequence ID" value="PWG54898.1"/>
    <property type="molecule type" value="Genomic_DNA"/>
</dbReference>
<evidence type="ECO:0000256" key="3">
    <source>
        <dbReference type="ARBA" id="ARBA00022692"/>
    </source>
</evidence>
<dbReference type="Proteomes" id="UP000029488">
    <property type="component" value="Chromosome"/>
</dbReference>
<dbReference type="Gene3D" id="1.20.1250.20">
    <property type="entry name" value="MFS general substrate transporter like domains"/>
    <property type="match status" value="1"/>
</dbReference>
<evidence type="ECO:0000313" key="14">
    <source>
        <dbReference type="Proteomes" id="UP000029488"/>
    </source>
</evidence>
<comment type="subcellular location">
    <subcellularLocation>
        <location evidence="1">Cell membrane</location>
        <topology evidence="1">Multi-pass membrane protein</topology>
    </subcellularLocation>
</comment>
<sequence length="456" mass="50095">MARNIADTINPKTRLAVSIILLLSTFISLMSQTMMITALPVIQNQMNQSLTTVQWLTTGYTLLIGIVTPLSSNMYDKFSNRSVFLGTIGTFVIGTLIGCLATNFWLLLLARLVQACAGGILMSFQMTTMISIYPPEKRGTIIGMSGLVIAFGPAIGPTLAGFILNLLGWRYLFILILPIMVLIWIIGYFVFPNYSEPLDIKIDYLSVVLSLLGSSLALIGITIVQTQWMLGLAMLVVGAIILYFFVKRQLNLKQPMLNVRIIKLYSFRMMVLVGICAFMVLLGMEQMVSIYAQNVSHVSSMTAGMILLPGAIANALTASVVGRAYDQYGAKWLVISGGILMLISAIPFVIISKGTPIWIMTVFYMIRMVGNALVFSPAISESFRGVAPREISHATALNNTLRQVSGAVSVTMLIVISSIPHSFVLGMRISMWVTVVLVLLMLAVFISYIKNRDSRR</sequence>
<dbReference type="Proteomes" id="UP001231316">
    <property type="component" value="Chromosome"/>
</dbReference>
<evidence type="ECO:0000256" key="4">
    <source>
        <dbReference type="ARBA" id="ARBA00022989"/>
    </source>
</evidence>
<reference evidence="12 18" key="5">
    <citation type="submission" date="2022-12" db="EMBL/GenBank/DDBJ databases">
        <title>Assessment of beneficial effects and identification of host adaptation-associated genes of Ligilactobacillus salivarius isolated from Meles meles.</title>
        <authorList>
            <person name="Wang Y."/>
        </authorList>
    </citation>
    <scope>NUCLEOTIDE SEQUENCE [LARGE SCALE GENOMIC DNA]</scope>
    <source>
        <strain evidence="12 18">S35</strain>
    </source>
</reference>
<evidence type="ECO:0000256" key="2">
    <source>
        <dbReference type="ARBA" id="ARBA00022448"/>
    </source>
</evidence>
<reference evidence="9 16" key="3">
    <citation type="submission" date="2017-04" db="EMBL/GenBank/DDBJ databases">
        <title>Complete genome sequence of Lactobacillus salivarius ZLS006, a probiotic strain isolated from healthy piglet.</title>
        <authorList>
            <person name="Zhang D."/>
        </authorList>
    </citation>
    <scope>NUCLEOTIDE SEQUENCE [LARGE SCALE GENOMIC DNA]</scope>
    <source>
        <strain evidence="9 16">ZLS006</strain>
    </source>
</reference>
<evidence type="ECO:0000256" key="6">
    <source>
        <dbReference type="SAM" id="Phobius"/>
    </source>
</evidence>
<dbReference type="EMBL" id="CP007646">
    <property type="protein sequence ID" value="AIR09969.1"/>
    <property type="molecule type" value="Genomic_DNA"/>
</dbReference>
<evidence type="ECO:0000313" key="15">
    <source>
        <dbReference type="Proteomes" id="UP000192638"/>
    </source>
</evidence>
<feature type="transmembrane region" description="Helical" evidence="6">
    <location>
        <begin position="112"/>
        <end position="133"/>
    </location>
</feature>
<evidence type="ECO:0000259" key="7">
    <source>
        <dbReference type="PROSITE" id="PS50850"/>
    </source>
</evidence>
<evidence type="ECO:0000256" key="5">
    <source>
        <dbReference type="ARBA" id="ARBA00023136"/>
    </source>
</evidence>
<keyword evidence="4 6" id="KW-1133">Transmembrane helix</keyword>
<feature type="transmembrane region" description="Helical" evidence="6">
    <location>
        <begin position="83"/>
        <end position="106"/>
    </location>
</feature>